<dbReference type="Proteomes" id="UP000321595">
    <property type="component" value="Chromosome"/>
</dbReference>
<feature type="domain" description="ABC-type uncharacterised transport system" evidence="3">
    <location>
        <begin position="223"/>
        <end position="480"/>
    </location>
</feature>
<feature type="transmembrane region" description="Helical" evidence="2">
    <location>
        <begin position="12"/>
        <end position="31"/>
    </location>
</feature>
<evidence type="ECO:0000259" key="3">
    <source>
        <dbReference type="Pfam" id="PF09822"/>
    </source>
</evidence>
<dbReference type="KEGG" id="bbae:FRD01_18780"/>
<sequence length="557" mass="61078">MAEKKRIITGGNAVAVVVITIISAVVLNLIMARVPVPFDLTENKIFTLSDASKEVVGNLEEPVEVKVFISSDMPPPFHTLAQQVNDLLADYQSASGGKLTYQIIQPSSDDEEAEEAARGFGIEKVGIGTESEDEVALRAVYKGVAFVMGDKVEVIADLRTTGSVEFDNFEYDFTKALMNLTLKESRKLAFASGFGGPGSQPGFAEGIRPTFKQLYGDLVEVSVEDISDGEVAEDIDALVILNFSEPVSAKGKFAIDQFLQRGGSVGWYQSASGLDEQLMRQFAQQMGPNARMPDIRRPLNHGLEDLFKVYGIELRKDTVLDRKNALALGLVMTEQGLARVSHPASFLMTDIDRELPFTRDIYAIGMPAPSSMVLLPSVAESKDLEGFEVVRTSDVAVRRPTPPQSLNYQDLSQPAADESPGPFVVAAALQGELPSWLESNPIPEGMSEENVVKEKKPARVLVVGSADFFQPNPQLGFNEQLAGFGGQFLISSLEWLVQDNALTNIRGKSLPRLIGDVPKSEQRRVQLMNIVFVPLFFGVLGWTILQLRRRRKDKIIL</sequence>
<keyword evidence="2" id="KW-0812">Transmembrane</keyword>
<accession>A0A5B8XZ41</accession>
<dbReference type="OrthoDB" id="9794512at2"/>
<organism evidence="5 6">
    <name type="scientific">Microvenator marinus</name>
    <dbReference type="NCBI Taxonomy" id="2600177"/>
    <lineage>
        <taxon>Bacteria</taxon>
        <taxon>Deltaproteobacteria</taxon>
        <taxon>Bradymonadales</taxon>
        <taxon>Microvenatoraceae</taxon>
        <taxon>Microvenator</taxon>
    </lineage>
</organism>
<dbReference type="EMBL" id="CP042467">
    <property type="protein sequence ID" value="QED29243.1"/>
    <property type="molecule type" value="Genomic_DNA"/>
</dbReference>
<protein>
    <submittedName>
        <fullName evidence="5">Uncharacterized protein</fullName>
    </submittedName>
</protein>
<dbReference type="AlphaFoldDB" id="A0A5B8XZ41"/>
<keyword evidence="6" id="KW-1185">Reference proteome</keyword>
<feature type="transmembrane region" description="Helical" evidence="2">
    <location>
        <begin position="527"/>
        <end position="545"/>
    </location>
</feature>
<feature type="domain" description="DUF7088" evidence="4">
    <location>
        <begin position="42"/>
        <end position="145"/>
    </location>
</feature>
<evidence type="ECO:0000313" key="5">
    <source>
        <dbReference type="EMBL" id="QED29243.1"/>
    </source>
</evidence>
<evidence type="ECO:0000256" key="2">
    <source>
        <dbReference type="SAM" id="Phobius"/>
    </source>
</evidence>
<dbReference type="InterPro" id="IPR055396">
    <property type="entry name" value="DUF7088"/>
</dbReference>
<dbReference type="RefSeq" id="WP_146962476.1">
    <property type="nucleotide sequence ID" value="NZ_CP042467.1"/>
</dbReference>
<evidence type="ECO:0000313" key="6">
    <source>
        <dbReference type="Proteomes" id="UP000321595"/>
    </source>
</evidence>
<feature type="region of interest" description="Disordered" evidence="1">
    <location>
        <begin position="398"/>
        <end position="418"/>
    </location>
</feature>
<name>A0A5B8XZ41_9DELT</name>
<keyword evidence="2" id="KW-1133">Transmembrane helix</keyword>
<dbReference type="InterPro" id="IPR019196">
    <property type="entry name" value="ABC_transp_unknown"/>
</dbReference>
<gene>
    <name evidence="5" type="ORF">FRD01_18780</name>
</gene>
<keyword evidence="2" id="KW-0472">Membrane</keyword>
<evidence type="ECO:0000256" key="1">
    <source>
        <dbReference type="SAM" id="MobiDB-lite"/>
    </source>
</evidence>
<dbReference type="Pfam" id="PF09822">
    <property type="entry name" value="ABC_transp_aux"/>
    <property type="match status" value="1"/>
</dbReference>
<proteinExistence type="predicted"/>
<reference evidence="5 6" key="1">
    <citation type="submission" date="2019-08" db="EMBL/GenBank/DDBJ databases">
        <authorList>
            <person name="Liang Q."/>
        </authorList>
    </citation>
    <scope>NUCLEOTIDE SEQUENCE [LARGE SCALE GENOMIC DNA]</scope>
    <source>
        <strain evidence="5 6">V1718</strain>
    </source>
</reference>
<dbReference type="Pfam" id="PF23357">
    <property type="entry name" value="DUF7088"/>
    <property type="match status" value="1"/>
</dbReference>
<evidence type="ECO:0000259" key="4">
    <source>
        <dbReference type="Pfam" id="PF23357"/>
    </source>
</evidence>